<reference evidence="7 8" key="1">
    <citation type="submission" date="2019-07" db="EMBL/GenBank/DDBJ databases">
        <title>Finished genome of Venturia effusa.</title>
        <authorList>
            <person name="Young C.A."/>
            <person name="Cox M.P."/>
            <person name="Ganley A.R.D."/>
            <person name="David W.J."/>
        </authorList>
    </citation>
    <scope>NUCLEOTIDE SEQUENCE [LARGE SCALE GENOMIC DNA]</scope>
    <source>
        <strain evidence="8">albino</strain>
    </source>
</reference>
<dbReference type="GO" id="GO:0071944">
    <property type="term" value="C:cell periphery"/>
    <property type="evidence" value="ECO:0007669"/>
    <property type="project" value="UniProtKB-ARBA"/>
</dbReference>
<accession>A0A517LKI4</accession>
<keyword evidence="8" id="KW-1185">Reference proteome</keyword>
<evidence type="ECO:0000313" key="8">
    <source>
        <dbReference type="Proteomes" id="UP000316270"/>
    </source>
</evidence>
<evidence type="ECO:0000256" key="2">
    <source>
        <dbReference type="ARBA" id="ARBA00022692"/>
    </source>
</evidence>
<dbReference type="STRING" id="50376.A0A517LKI4"/>
<dbReference type="AlphaFoldDB" id="A0A517LKI4"/>
<keyword evidence="2 6" id="KW-0812">Transmembrane</keyword>
<evidence type="ECO:0000256" key="3">
    <source>
        <dbReference type="ARBA" id="ARBA00022989"/>
    </source>
</evidence>
<feature type="compositionally biased region" description="Basic and acidic residues" evidence="5">
    <location>
        <begin position="214"/>
        <end position="230"/>
    </location>
</feature>
<evidence type="ECO:0000256" key="5">
    <source>
        <dbReference type="SAM" id="MobiDB-lite"/>
    </source>
</evidence>
<evidence type="ECO:0000256" key="6">
    <source>
        <dbReference type="SAM" id="Phobius"/>
    </source>
</evidence>
<evidence type="ECO:0000256" key="1">
    <source>
        <dbReference type="ARBA" id="ARBA00004167"/>
    </source>
</evidence>
<keyword evidence="4 6" id="KW-0472">Membrane</keyword>
<dbReference type="PANTHER" id="PTHR15549">
    <property type="entry name" value="PAIRED IMMUNOGLOBULIN-LIKE TYPE 2 RECEPTOR"/>
    <property type="match status" value="1"/>
</dbReference>
<dbReference type="EMBL" id="CP042198">
    <property type="protein sequence ID" value="QDS76155.1"/>
    <property type="molecule type" value="Genomic_DNA"/>
</dbReference>
<evidence type="ECO:0000313" key="7">
    <source>
        <dbReference type="EMBL" id="QDS76155.1"/>
    </source>
</evidence>
<dbReference type="OrthoDB" id="3940074at2759"/>
<dbReference type="Proteomes" id="UP000316270">
    <property type="component" value="Chromosome 14"/>
</dbReference>
<proteinExistence type="predicted"/>
<feature type="region of interest" description="Disordered" evidence="5">
    <location>
        <begin position="204"/>
        <end position="230"/>
    </location>
</feature>
<sequence>MRDYRDISATMNGTNLTTTSTLSTTSSSSLSSTLSATQFIGVFIAGTPLCLVVPTTLSGTAYGTDGLKTYLGPNDEPYVTAIQSNGIVPAVLGASICRGSSGYSSTMINTAALPGATEVVPDSSVFYPPSVSNENGISPGAIAGIVVGVLVVPLFALLGMCIFVEKRRRENYEEMMEDEKNGKPHKERKVITTLVDIAEVAARKKGTKQGLQRTDNHGGQEQEMRGALRV</sequence>
<dbReference type="InterPro" id="IPR051694">
    <property type="entry name" value="Immunoregulatory_rcpt-like"/>
</dbReference>
<evidence type="ECO:0000256" key="4">
    <source>
        <dbReference type="ARBA" id="ARBA00023136"/>
    </source>
</evidence>
<feature type="transmembrane region" description="Helical" evidence="6">
    <location>
        <begin position="141"/>
        <end position="164"/>
    </location>
</feature>
<organism evidence="7 8">
    <name type="scientific">Venturia effusa</name>
    <dbReference type="NCBI Taxonomy" id="50376"/>
    <lineage>
        <taxon>Eukaryota</taxon>
        <taxon>Fungi</taxon>
        <taxon>Dikarya</taxon>
        <taxon>Ascomycota</taxon>
        <taxon>Pezizomycotina</taxon>
        <taxon>Dothideomycetes</taxon>
        <taxon>Pleosporomycetidae</taxon>
        <taxon>Venturiales</taxon>
        <taxon>Venturiaceae</taxon>
        <taxon>Venturia</taxon>
    </lineage>
</organism>
<gene>
    <name evidence="7" type="ORF">FKW77_007446</name>
</gene>
<protein>
    <submittedName>
        <fullName evidence="7">Uncharacterized protein</fullName>
    </submittedName>
</protein>
<name>A0A517LKI4_9PEZI</name>
<comment type="subcellular location">
    <subcellularLocation>
        <location evidence="1">Membrane</location>
        <topology evidence="1">Single-pass membrane protein</topology>
    </subcellularLocation>
</comment>
<keyword evidence="3 6" id="KW-1133">Transmembrane helix</keyword>
<dbReference type="GO" id="GO:0016020">
    <property type="term" value="C:membrane"/>
    <property type="evidence" value="ECO:0007669"/>
    <property type="project" value="UniProtKB-SubCell"/>
</dbReference>